<feature type="transmembrane region" description="Helical" evidence="8">
    <location>
        <begin position="1226"/>
        <end position="1248"/>
    </location>
</feature>
<comment type="subcellular location">
    <subcellularLocation>
        <location evidence="1">Cell envelope</location>
    </subcellularLocation>
    <subcellularLocation>
        <location evidence="2">Cell outer membrane</location>
    </subcellularLocation>
    <subcellularLocation>
        <location evidence="3">Secreted</location>
    </subcellularLocation>
</comment>
<dbReference type="InterPro" id="IPR003368">
    <property type="entry name" value="POMP_repeat"/>
</dbReference>
<evidence type="ECO:0000256" key="3">
    <source>
        <dbReference type="ARBA" id="ARBA00004613"/>
    </source>
</evidence>
<keyword evidence="8" id="KW-1133">Transmembrane helix</keyword>
<evidence type="ECO:0000256" key="4">
    <source>
        <dbReference type="ARBA" id="ARBA00022525"/>
    </source>
</evidence>
<accession>A0A836CJC4</accession>
<feature type="chain" id="PRO_5032411166" evidence="9">
    <location>
        <begin position="19"/>
        <end position="1395"/>
    </location>
</feature>
<dbReference type="PANTHER" id="PTHR11319">
    <property type="entry name" value="G PROTEIN-COUPLED RECEPTOR-RELATED"/>
    <property type="match status" value="1"/>
</dbReference>
<protein>
    <submittedName>
        <fullName evidence="10">Uncharacterized protein</fullName>
    </submittedName>
</protein>
<dbReference type="OrthoDB" id="5950997at2759"/>
<evidence type="ECO:0000256" key="2">
    <source>
        <dbReference type="ARBA" id="ARBA00004442"/>
    </source>
</evidence>
<organism evidence="10 11">
    <name type="scientific">Tribonema minus</name>
    <dbReference type="NCBI Taxonomy" id="303371"/>
    <lineage>
        <taxon>Eukaryota</taxon>
        <taxon>Sar</taxon>
        <taxon>Stramenopiles</taxon>
        <taxon>Ochrophyta</taxon>
        <taxon>PX clade</taxon>
        <taxon>Xanthophyceae</taxon>
        <taxon>Tribonematales</taxon>
        <taxon>Tribonemataceae</taxon>
        <taxon>Tribonema</taxon>
    </lineage>
</organism>
<dbReference type="Proteomes" id="UP000664859">
    <property type="component" value="Unassembled WGS sequence"/>
</dbReference>
<evidence type="ECO:0000256" key="6">
    <source>
        <dbReference type="ARBA" id="ARBA00023136"/>
    </source>
</evidence>
<feature type="transmembrane region" description="Helical" evidence="8">
    <location>
        <begin position="1254"/>
        <end position="1272"/>
    </location>
</feature>
<reference evidence="10" key="1">
    <citation type="submission" date="2021-02" db="EMBL/GenBank/DDBJ databases">
        <title>First Annotated Genome of the Yellow-green Alga Tribonema minus.</title>
        <authorList>
            <person name="Mahan K.M."/>
        </authorList>
    </citation>
    <scope>NUCLEOTIDE SEQUENCE</scope>
    <source>
        <strain evidence="10">UTEX B ZZ1240</strain>
    </source>
</reference>
<feature type="transmembrane region" description="Helical" evidence="8">
    <location>
        <begin position="1073"/>
        <end position="1094"/>
    </location>
</feature>
<evidence type="ECO:0000313" key="10">
    <source>
        <dbReference type="EMBL" id="KAG5185651.1"/>
    </source>
</evidence>
<dbReference type="InterPro" id="IPR011050">
    <property type="entry name" value="Pectin_lyase_fold/virulence"/>
</dbReference>
<dbReference type="SUPFAM" id="SSF51126">
    <property type="entry name" value="Pectin lyase-like"/>
    <property type="match status" value="1"/>
</dbReference>
<sequence>MVLLLLALAVATVRQAGSAPCAVEQQALEVATVADIATLQEAVACTGGGVEATWLGRLQLESTIAVAAGTTLTIQGYSPALSAIDGSLQVRLFSVATEATLKLSSLSLLNGAGPIGGTILARNFSTVELDRVTVQGGSIVADAPTVAQAEAANHGSSSDLPGGLVFALFGSSELAQYRTLYTPSIVLPATRFCECMGSTCLLTTKNPPDLYGAVVSVGGTLSISGSTFLDLGRAQWPTYVPGASWAPSTYDVGSVRGGAVTALGTTSSLTVSASSFTRCTLIAVPDDEIPGDGGAICAGGGTVVMENVTFSDCSSQFGGAVYIEDAVTRINGANFNYNTALDSGGGLYLERSPASVTNTIFKFNSGGIACTVPNFKQTGGLYQSNIADAFYDLYEASEAANVIFHQPVWVCMCAVCVAAGGAVAVFDGQLSTSDCDFTSNKAFHGDGGAIRVQAGSSTSTALECSWESENSKFVGNKAAVSGGAAFISDACAARVASGHFINNEAASAGALRVGTGAGAIGSVLPGQTVQFAYNSANQTSGGAILVANIPNPDYFPITADFVNNTAQSYGGGIHAIDVAFLQVSGNFDGNVAASAGGALYLSASKQAATAVYMYQNATFTGNAAGADGGAMYMQSGAVGELEAVTFTSNRAGGGGGAVCLESGAALQVRGYCAFVGNMAMASAGGALLDLSRGANSSIVFDASSRLNGGIAEAGLTFEGNYAYCCHDGGYGLSAGRVAYARSCEDVDTAAGSICCGRGEYNSGAQCVACDGATTNCSILGITTESIPLLPGYWRESVALGQAYVKPCWNEDACVGGSATDVEVEESDAAGTPDAYCEEGYQGPSHVPPLCAAPQHLPAAPAHRRRARHYNEPVELCAPSRATYSWPSADCAVCADGYAATTGYSCYECTTSTVTTAVTITVAVVAALAGLLACALWLGWGLAGDDNPEPRELHGWRRVMAGVLTFLGRLRIPLVSAQLLVAFVSITGAQFPELYQSLVDAMSFVTLGMLFAPISCIVPTSFYQRLLAATLLPLAALAALCCVYAAACCVGRRRSAAGLSTAFQNACIKRVRQIVLLLAFVCFAPVSTVVFQTFVCDNDLENGSYLRADYSLSCDTSEHSQYKAYACAMSAVYPIGIPVFYGVVLWRQRKYLRRAPNSSPPCQVAASTAALTATDPMAVRKGSAKSCQGADAVPQLNDVEWPFTGDESVDSGLRATRFLWGPYRAGAFYWEVLECGRRLLLSGVLVFMWPGTASQGAIACVLAFVTAMIYGWAAPHADRAEATQFMLNAAILFLSMFSALITDPAISAHFSDGHSGSGDVMSALLIGLSAAVLALAALSAVLTVNAMMGDARGVRELPLPQRRPGADCAKGVAPRSAWDLQGRVLQQSEVTPAATV</sequence>
<keyword evidence="5 9" id="KW-0732">Signal</keyword>
<keyword evidence="7" id="KW-0998">Cell outer membrane</keyword>
<proteinExistence type="predicted"/>
<feature type="transmembrane region" description="Helical" evidence="8">
    <location>
        <begin position="997"/>
        <end position="1019"/>
    </location>
</feature>
<name>A0A836CJC4_9STRA</name>
<evidence type="ECO:0000313" key="11">
    <source>
        <dbReference type="Proteomes" id="UP000664859"/>
    </source>
</evidence>
<feature type="transmembrane region" description="Helical" evidence="8">
    <location>
        <begin position="1121"/>
        <end position="1145"/>
    </location>
</feature>
<feature type="signal peptide" evidence="9">
    <location>
        <begin position="1"/>
        <end position="18"/>
    </location>
</feature>
<comment type="caution">
    <text evidence="10">The sequence shown here is derived from an EMBL/GenBank/DDBJ whole genome shotgun (WGS) entry which is preliminary data.</text>
</comment>
<evidence type="ECO:0000256" key="7">
    <source>
        <dbReference type="ARBA" id="ARBA00023237"/>
    </source>
</evidence>
<evidence type="ECO:0000256" key="8">
    <source>
        <dbReference type="SAM" id="Phobius"/>
    </source>
</evidence>
<dbReference type="GO" id="GO:0005576">
    <property type="term" value="C:extracellular region"/>
    <property type="evidence" value="ECO:0007669"/>
    <property type="project" value="UniProtKB-SubCell"/>
</dbReference>
<keyword evidence="11" id="KW-1185">Reference proteome</keyword>
<keyword evidence="4" id="KW-0964">Secreted</keyword>
<gene>
    <name evidence="10" type="ORF">JKP88DRAFT_244289</name>
</gene>
<dbReference type="PANTHER" id="PTHR11319:SF35">
    <property type="entry name" value="OUTER MEMBRANE PROTEIN PMPC-RELATED"/>
    <property type="match status" value="1"/>
</dbReference>
<dbReference type="Pfam" id="PF02415">
    <property type="entry name" value="Chlam_PMP"/>
    <property type="match status" value="1"/>
</dbReference>
<keyword evidence="6 8" id="KW-0472">Membrane</keyword>
<evidence type="ECO:0000256" key="5">
    <source>
        <dbReference type="ARBA" id="ARBA00022729"/>
    </source>
</evidence>
<keyword evidence="8" id="KW-0812">Transmembrane</keyword>
<feature type="transmembrane region" description="Helical" evidence="8">
    <location>
        <begin position="1025"/>
        <end position="1046"/>
    </location>
</feature>
<feature type="transmembrane region" description="Helical" evidence="8">
    <location>
        <begin position="1321"/>
        <end position="1344"/>
    </location>
</feature>
<feature type="transmembrane region" description="Helical" evidence="8">
    <location>
        <begin position="916"/>
        <end position="939"/>
    </location>
</feature>
<evidence type="ECO:0000256" key="1">
    <source>
        <dbReference type="ARBA" id="ARBA00004196"/>
    </source>
</evidence>
<feature type="transmembrane region" description="Helical" evidence="8">
    <location>
        <begin position="1284"/>
        <end position="1301"/>
    </location>
</feature>
<dbReference type="EMBL" id="JAFCMP010000124">
    <property type="protein sequence ID" value="KAG5185651.1"/>
    <property type="molecule type" value="Genomic_DNA"/>
</dbReference>
<evidence type="ECO:0000256" key="9">
    <source>
        <dbReference type="SAM" id="SignalP"/>
    </source>
</evidence>